<dbReference type="InterPro" id="IPR052925">
    <property type="entry name" value="Phage_Integrase-like_Recomb"/>
</dbReference>
<dbReference type="GO" id="GO:0003677">
    <property type="term" value="F:DNA binding"/>
    <property type="evidence" value="ECO:0007669"/>
    <property type="project" value="UniProtKB-KW"/>
</dbReference>
<evidence type="ECO:0000256" key="1">
    <source>
        <dbReference type="ARBA" id="ARBA00023125"/>
    </source>
</evidence>
<dbReference type="SUPFAM" id="SSF56349">
    <property type="entry name" value="DNA breaking-rejoining enzymes"/>
    <property type="match status" value="1"/>
</dbReference>
<sequence>MLLCLFNKFSRPPPPLSAPPSARHPSHSVPYVLVDSSGKLPDLSPAHFVDDHILASTRASLPHNSLLDVRHATALSLLAKVARRPAKHNKLSSSEFRLHVPADCRVLLWTSPHSLAAHSAMQDVGISLSWQRRIFETLLLTHVTETRESYGAGLLRFAQFCNREMIGESARMPADRFLLTAFVADAIGSCSGKSIRNWLSGLRLWHLFNDAPWHGDEGWLPALKKSADRSGIAFKRPPRGPITREHLRAFRTSLDLGSEFGAAAWSVALSAFWGCRHLGELLIRSASKFSTLHDMCRSTHISRSRVDADLCPVAAWDNHERVNHTPPPDTPLFAFRSSLGWKPLTKDIFLRVSSTVFKSGQLDLVFGHSYRIGGSLELLSAGVAPEVVMKIGGWSSLCFLIYWRRLEQILPLAITRAWDARIRDFATAHGHPVNINSVSFDC</sequence>
<dbReference type="PANTHER" id="PTHR34605:SF3">
    <property type="entry name" value="P CELL-TYPE AGGLUTINATION PROTEIN MAP4-LIKE-RELATED"/>
    <property type="match status" value="1"/>
</dbReference>
<dbReference type="Gene3D" id="1.10.150.130">
    <property type="match status" value="1"/>
</dbReference>
<dbReference type="Proteomes" id="UP001221757">
    <property type="component" value="Unassembled WGS sequence"/>
</dbReference>
<keyword evidence="4" id="KW-1185">Reference proteome</keyword>
<comment type="caution">
    <text evidence="3">The sequence shown here is derived from an EMBL/GenBank/DDBJ whole genome shotgun (WGS) entry which is preliminary data.</text>
</comment>
<evidence type="ECO:0000313" key="3">
    <source>
        <dbReference type="EMBL" id="KAJ7686497.1"/>
    </source>
</evidence>
<protein>
    <recommendedName>
        <fullName evidence="5">DNA breaking-rejoining enzyme</fullName>
    </recommendedName>
</protein>
<evidence type="ECO:0000256" key="2">
    <source>
        <dbReference type="ARBA" id="ARBA00023172"/>
    </source>
</evidence>
<dbReference type="InterPro" id="IPR011010">
    <property type="entry name" value="DNA_brk_join_enz"/>
</dbReference>
<accession>A0AAD7DA66</accession>
<dbReference type="PANTHER" id="PTHR34605">
    <property type="entry name" value="PHAGE_INTEGRASE DOMAIN-CONTAINING PROTEIN"/>
    <property type="match status" value="1"/>
</dbReference>
<organism evidence="3 4">
    <name type="scientific">Mycena rosella</name>
    <name type="common">Pink bonnet</name>
    <name type="synonym">Agaricus rosellus</name>
    <dbReference type="NCBI Taxonomy" id="1033263"/>
    <lineage>
        <taxon>Eukaryota</taxon>
        <taxon>Fungi</taxon>
        <taxon>Dikarya</taxon>
        <taxon>Basidiomycota</taxon>
        <taxon>Agaricomycotina</taxon>
        <taxon>Agaricomycetes</taxon>
        <taxon>Agaricomycetidae</taxon>
        <taxon>Agaricales</taxon>
        <taxon>Marasmiineae</taxon>
        <taxon>Mycenaceae</taxon>
        <taxon>Mycena</taxon>
    </lineage>
</organism>
<dbReference type="EMBL" id="JARKIE010000095">
    <property type="protein sequence ID" value="KAJ7686497.1"/>
    <property type="molecule type" value="Genomic_DNA"/>
</dbReference>
<gene>
    <name evidence="3" type="ORF">B0H17DRAFT_940379</name>
</gene>
<keyword evidence="2" id="KW-0233">DNA recombination</keyword>
<evidence type="ECO:0000313" key="4">
    <source>
        <dbReference type="Proteomes" id="UP001221757"/>
    </source>
</evidence>
<dbReference type="Gene3D" id="1.10.443.10">
    <property type="entry name" value="Intergrase catalytic core"/>
    <property type="match status" value="1"/>
</dbReference>
<reference evidence="3" key="1">
    <citation type="submission" date="2023-03" db="EMBL/GenBank/DDBJ databases">
        <title>Massive genome expansion in bonnet fungi (Mycena s.s.) driven by repeated elements and novel gene families across ecological guilds.</title>
        <authorList>
            <consortium name="Lawrence Berkeley National Laboratory"/>
            <person name="Harder C.B."/>
            <person name="Miyauchi S."/>
            <person name="Viragh M."/>
            <person name="Kuo A."/>
            <person name="Thoen E."/>
            <person name="Andreopoulos B."/>
            <person name="Lu D."/>
            <person name="Skrede I."/>
            <person name="Drula E."/>
            <person name="Henrissat B."/>
            <person name="Morin E."/>
            <person name="Kohler A."/>
            <person name="Barry K."/>
            <person name="LaButti K."/>
            <person name="Morin E."/>
            <person name="Salamov A."/>
            <person name="Lipzen A."/>
            <person name="Mereny Z."/>
            <person name="Hegedus B."/>
            <person name="Baldrian P."/>
            <person name="Stursova M."/>
            <person name="Weitz H."/>
            <person name="Taylor A."/>
            <person name="Grigoriev I.V."/>
            <person name="Nagy L.G."/>
            <person name="Martin F."/>
            <person name="Kauserud H."/>
        </authorList>
    </citation>
    <scope>NUCLEOTIDE SEQUENCE</scope>
    <source>
        <strain evidence="3">CBHHK067</strain>
    </source>
</reference>
<name>A0AAD7DA66_MYCRO</name>
<keyword evidence="1" id="KW-0238">DNA-binding</keyword>
<evidence type="ECO:0008006" key="5">
    <source>
        <dbReference type="Google" id="ProtNLM"/>
    </source>
</evidence>
<dbReference type="InterPro" id="IPR010998">
    <property type="entry name" value="Integrase_recombinase_N"/>
</dbReference>
<dbReference type="GO" id="GO:0015074">
    <property type="term" value="P:DNA integration"/>
    <property type="evidence" value="ECO:0007669"/>
    <property type="project" value="InterPro"/>
</dbReference>
<proteinExistence type="predicted"/>
<dbReference type="GO" id="GO:0006310">
    <property type="term" value="P:DNA recombination"/>
    <property type="evidence" value="ECO:0007669"/>
    <property type="project" value="UniProtKB-KW"/>
</dbReference>
<dbReference type="SUPFAM" id="SSF47823">
    <property type="entry name" value="lambda integrase-like, N-terminal domain"/>
    <property type="match status" value="1"/>
</dbReference>
<dbReference type="InterPro" id="IPR013762">
    <property type="entry name" value="Integrase-like_cat_sf"/>
</dbReference>
<dbReference type="AlphaFoldDB" id="A0AAD7DA66"/>